<dbReference type="AlphaFoldDB" id="A0A1F5NU47"/>
<feature type="transmembrane region" description="Helical" evidence="1">
    <location>
        <begin position="6"/>
        <end position="24"/>
    </location>
</feature>
<name>A0A1F5NU47_9BACT</name>
<evidence type="ECO:0000313" key="2">
    <source>
        <dbReference type="EMBL" id="OGE81195.1"/>
    </source>
</evidence>
<evidence type="ECO:0000313" key="3">
    <source>
        <dbReference type="Proteomes" id="UP000178892"/>
    </source>
</evidence>
<feature type="transmembrane region" description="Helical" evidence="1">
    <location>
        <begin position="204"/>
        <end position="237"/>
    </location>
</feature>
<organism evidence="2 3">
    <name type="scientific">Candidatus Doudnabacteria bacterium RIFCSPHIGHO2_01_FULL_46_24</name>
    <dbReference type="NCBI Taxonomy" id="1817825"/>
    <lineage>
        <taxon>Bacteria</taxon>
        <taxon>Candidatus Doudnaibacteriota</taxon>
    </lineage>
</organism>
<dbReference type="EMBL" id="MFEL01000010">
    <property type="protein sequence ID" value="OGE81195.1"/>
    <property type="molecule type" value="Genomic_DNA"/>
</dbReference>
<dbReference type="STRING" id="1817825.A2720_01500"/>
<comment type="caution">
    <text evidence="2">The sequence shown here is derived from an EMBL/GenBank/DDBJ whole genome shotgun (WGS) entry which is preliminary data.</text>
</comment>
<accession>A0A1F5NU47</accession>
<feature type="transmembrane region" description="Helical" evidence="1">
    <location>
        <begin position="117"/>
        <end position="135"/>
    </location>
</feature>
<evidence type="ECO:0000256" key="1">
    <source>
        <dbReference type="SAM" id="Phobius"/>
    </source>
</evidence>
<feature type="transmembrane region" description="Helical" evidence="1">
    <location>
        <begin position="161"/>
        <end position="183"/>
    </location>
</feature>
<evidence type="ECO:0008006" key="4">
    <source>
        <dbReference type="Google" id="ProtNLM"/>
    </source>
</evidence>
<sequence length="457" mass="52682">MGAYYMFLFSIFLILFAVFFYLFLRDRKHQFSPLWLMLSTWMIGLGVPQLHLSRIEKDWYPAFWLLLIVSLCMFVIGFYVFDWIWRKNVTRPFMGADKSAGYSGVSSQQLKINSLRVIIYALFFISLIALAMFYTRAGNFPLLAPDTDVFRFVADEQVPGLINYTAQFARLFIPLSFFLIFYVARPFMSSNPEPINRNATKWDLILIILIGAISLTLFASRTQIFFVDLWVMALYLLMRKPNLKQALKFYPIFLLISVLVLAAVPLYRQYKSYGTTDYLAGVTSIDSSGFNPIGKALLPIYVGVSFNQQALLHVTEYYETNDLQRGKVSLDPFTNIFGKAIPTLNKYKSDFDLCAIFKCWWNTGTYLFPFVQDFGKAAFVFVPFLLAGILAAVWRYWQSSPNFLSLNLYAYACFFIIMTIYLSFTVRAEMYLDLFLLLAIHLAVSKKVIPGYSTNIA</sequence>
<feature type="transmembrane region" description="Helical" evidence="1">
    <location>
        <begin position="31"/>
        <end position="50"/>
    </location>
</feature>
<feature type="transmembrane region" description="Helical" evidence="1">
    <location>
        <begin position="249"/>
        <end position="267"/>
    </location>
</feature>
<protein>
    <recommendedName>
        <fullName evidence="4">Oligosaccharide repeat unit polymerase</fullName>
    </recommendedName>
</protein>
<keyword evidence="1" id="KW-0812">Transmembrane</keyword>
<gene>
    <name evidence="2" type="ORF">A2720_01500</name>
</gene>
<dbReference type="NCBIfam" id="TIGR04370">
    <property type="entry name" value="glyco_rpt_poly"/>
    <property type="match status" value="1"/>
</dbReference>
<keyword evidence="1" id="KW-0472">Membrane</keyword>
<feature type="transmembrane region" description="Helical" evidence="1">
    <location>
        <begin position="377"/>
        <end position="397"/>
    </location>
</feature>
<feature type="transmembrane region" description="Helical" evidence="1">
    <location>
        <begin position="403"/>
        <end position="424"/>
    </location>
</feature>
<keyword evidence="1" id="KW-1133">Transmembrane helix</keyword>
<proteinExistence type="predicted"/>
<dbReference type="Proteomes" id="UP000178892">
    <property type="component" value="Unassembled WGS sequence"/>
</dbReference>
<reference evidence="2 3" key="1">
    <citation type="journal article" date="2016" name="Nat. Commun.">
        <title>Thousands of microbial genomes shed light on interconnected biogeochemical processes in an aquifer system.</title>
        <authorList>
            <person name="Anantharaman K."/>
            <person name="Brown C.T."/>
            <person name="Hug L.A."/>
            <person name="Sharon I."/>
            <person name="Castelle C.J."/>
            <person name="Probst A.J."/>
            <person name="Thomas B.C."/>
            <person name="Singh A."/>
            <person name="Wilkins M.J."/>
            <person name="Karaoz U."/>
            <person name="Brodie E.L."/>
            <person name="Williams K.H."/>
            <person name="Hubbard S.S."/>
            <person name="Banfield J.F."/>
        </authorList>
    </citation>
    <scope>NUCLEOTIDE SEQUENCE [LARGE SCALE GENOMIC DNA]</scope>
</reference>
<feature type="transmembrane region" description="Helical" evidence="1">
    <location>
        <begin position="62"/>
        <end position="85"/>
    </location>
</feature>